<dbReference type="KEGG" id="cpi:Cpin_6287"/>
<proteinExistence type="predicted"/>
<evidence type="ECO:0000313" key="4">
    <source>
        <dbReference type="Proteomes" id="UP000002215"/>
    </source>
</evidence>
<reference evidence="4" key="1">
    <citation type="submission" date="2009-08" db="EMBL/GenBank/DDBJ databases">
        <title>The complete genome of Chitinophaga pinensis DSM 2588.</title>
        <authorList>
            <consortium name="US DOE Joint Genome Institute (JGI-PGF)"/>
            <person name="Lucas S."/>
            <person name="Copeland A."/>
            <person name="Lapidus A."/>
            <person name="Glavina del Rio T."/>
            <person name="Dalin E."/>
            <person name="Tice H."/>
            <person name="Bruce D."/>
            <person name="Goodwin L."/>
            <person name="Pitluck S."/>
            <person name="Kyrpides N."/>
            <person name="Mavromatis K."/>
            <person name="Ivanova N."/>
            <person name="Mikhailova N."/>
            <person name="Sims D."/>
            <person name="Meinche L."/>
            <person name="Brettin T."/>
            <person name="Detter J.C."/>
            <person name="Han C."/>
            <person name="Larimer F."/>
            <person name="Land M."/>
            <person name="Hauser L."/>
            <person name="Markowitz V."/>
            <person name="Cheng J.-F."/>
            <person name="Hugenholtz P."/>
            <person name="Woyke T."/>
            <person name="Wu D."/>
            <person name="Spring S."/>
            <person name="Klenk H.-P."/>
            <person name="Eisen J.A."/>
        </authorList>
    </citation>
    <scope>NUCLEOTIDE SEQUENCE [LARGE SCALE GENOMIC DNA]</scope>
    <source>
        <strain evidence="4">ATCC 43595 / DSM 2588 / LMG 13176 / NBRC 15968 / NCIMB 11800 / UQM 2034</strain>
    </source>
</reference>
<dbReference type="OrthoDB" id="9785847at2"/>
<dbReference type="Pfam" id="PF00561">
    <property type="entry name" value="Abhydrolase_1"/>
    <property type="match status" value="1"/>
</dbReference>
<dbReference type="EMBL" id="CP001699">
    <property type="protein sequence ID" value="ACU63692.1"/>
    <property type="molecule type" value="Genomic_DNA"/>
</dbReference>
<dbReference type="InterPro" id="IPR050266">
    <property type="entry name" value="AB_hydrolase_sf"/>
</dbReference>
<feature type="signal peptide" evidence="1">
    <location>
        <begin position="1"/>
        <end position="19"/>
    </location>
</feature>
<organism evidence="3 4">
    <name type="scientific">Chitinophaga pinensis (strain ATCC 43595 / DSM 2588 / LMG 13176 / NBRC 15968 / NCIMB 11800 / UQM 2034)</name>
    <dbReference type="NCBI Taxonomy" id="485918"/>
    <lineage>
        <taxon>Bacteria</taxon>
        <taxon>Pseudomonadati</taxon>
        <taxon>Bacteroidota</taxon>
        <taxon>Chitinophagia</taxon>
        <taxon>Chitinophagales</taxon>
        <taxon>Chitinophagaceae</taxon>
        <taxon>Chitinophaga</taxon>
    </lineage>
</organism>
<dbReference type="Gene3D" id="3.40.50.1820">
    <property type="entry name" value="alpha/beta hydrolase"/>
    <property type="match status" value="1"/>
</dbReference>
<dbReference type="InterPro" id="IPR029058">
    <property type="entry name" value="AB_hydrolase_fold"/>
</dbReference>
<dbReference type="Proteomes" id="UP000002215">
    <property type="component" value="Chromosome"/>
</dbReference>
<dbReference type="PANTHER" id="PTHR43798:SF33">
    <property type="entry name" value="HYDROLASE, PUTATIVE (AFU_ORTHOLOGUE AFUA_2G14860)-RELATED"/>
    <property type="match status" value="1"/>
</dbReference>
<feature type="domain" description="AB hydrolase-1" evidence="2">
    <location>
        <begin position="77"/>
        <end position="186"/>
    </location>
</feature>
<dbReference type="AlphaFoldDB" id="A0A979GAF4"/>
<dbReference type="PANTHER" id="PTHR43798">
    <property type="entry name" value="MONOACYLGLYCEROL LIPASE"/>
    <property type="match status" value="1"/>
</dbReference>
<dbReference type="GO" id="GO:0016020">
    <property type="term" value="C:membrane"/>
    <property type="evidence" value="ECO:0007669"/>
    <property type="project" value="TreeGrafter"/>
</dbReference>
<protein>
    <recommendedName>
        <fullName evidence="2">AB hydrolase-1 domain-containing protein</fullName>
    </recommendedName>
</protein>
<dbReference type="RefSeq" id="WP_012793857.1">
    <property type="nucleotide sequence ID" value="NC_013132.1"/>
</dbReference>
<feature type="chain" id="PRO_5037317745" description="AB hydrolase-1 domain-containing protein" evidence="1">
    <location>
        <begin position="20"/>
        <end position="308"/>
    </location>
</feature>
<accession>A0A979GAF4</accession>
<evidence type="ECO:0000259" key="2">
    <source>
        <dbReference type="Pfam" id="PF00561"/>
    </source>
</evidence>
<name>A0A979GAF4_CHIPD</name>
<dbReference type="InterPro" id="IPR000073">
    <property type="entry name" value="AB_hydrolase_1"/>
</dbReference>
<gene>
    <name evidence="3" type="ordered locus">Cpin_6287</name>
</gene>
<keyword evidence="1" id="KW-0732">Signal</keyword>
<evidence type="ECO:0000256" key="1">
    <source>
        <dbReference type="SAM" id="SignalP"/>
    </source>
</evidence>
<dbReference type="SUPFAM" id="SSF53474">
    <property type="entry name" value="alpha/beta-Hydrolases"/>
    <property type="match status" value="1"/>
</dbReference>
<sequence length="308" mass="34291">MKKYKLAFSIIGSISPQMAAKTFLHFFSKPPKRSFRSHHLNLRQAATESNTALTAYAFSKQQINVKTYTWGKSGRKILLLHGWGGSALDFGHIVNTLVANGYQVISFDQPAHGFSKGKNSNLIQWMHVIRAFLELYPDIYGIIGHSFGGLAATLTLAREQVHMPKLIIIAASISAPAIFDDAYDQMGLGPKVRKAIPGIVQKTLQDNISTMDMHQQFSSVKTDGMLFIYDENDEIISPEQSRYFLTKHPDVEGFRIKGEGHYRIIRDPQVLEKIIDYLAATVAAKDDLVATQRFSVKGDFDGDGIGTP</sequence>
<evidence type="ECO:0000313" key="3">
    <source>
        <dbReference type="EMBL" id="ACU63692.1"/>
    </source>
</evidence>
<reference evidence="3 4" key="2">
    <citation type="journal article" date="2010" name="Stand. Genomic Sci.">
        <title>Complete genome sequence of Chitinophaga pinensis type strain (UQM 2034).</title>
        <authorList>
            <person name="Glavina Del Rio T."/>
            <person name="Abt B."/>
            <person name="Spring S."/>
            <person name="Lapidus A."/>
            <person name="Nolan M."/>
            <person name="Tice H."/>
            <person name="Copeland A."/>
            <person name="Cheng J.F."/>
            <person name="Chen F."/>
            <person name="Bruce D."/>
            <person name="Goodwin L."/>
            <person name="Pitluck S."/>
            <person name="Ivanova N."/>
            <person name="Mavromatis K."/>
            <person name="Mikhailova N."/>
            <person name="Pati A."/>
            <person name="Chen A."/>
            <person name="Palaniappan K."/>
            <person name="Land M."/>
            <person name="Hauser L."/>
            <person name="Chang Y.J."/>
            <person name="Jeffries C.D."/>
            <person name="Chain P."/>
            <person name="Saunders E."/>
            <person name="Detter J.C."/>
            <person name="Brettin T."/>
            <person name="Rohde M."/>
            <person name="Goker M."/>
            <person name="Bristow J."/>
            <person name="Eisen J.A."/>
            <person name="Markowitz V."/>
            <person name="Hugenholtz P."/>
            <person name="Kyrpides N.C."/>
            <person name="Klenk H.P."/>
            <person name="Lucas S."/>
        </authorList>
    </citation>
    <scope>NUCLEOTIDE SEQUENCE [LARGE SCALE GENOMIC DNA]</scope>
    <source>
        <strain evidence="4">ATCC 43595 / DSM 2588 / LMG 13176 / NBRC 15968 / NCIMB 11800 / UQM 2034</strain>
    </source>
</reference>